<gene>
    <name evidence="3" type="ORF">BCS93_03840</name>
</gene>
<comment type="caution">
    <text evidence="3">The sequence shown here is derived from an EMBL/GenBank/DDBJ whole genome shotgun (WGS) entry which is preliminary data.</text>
</comment>
<name>A0AAP8MZ79_9VIBR</name>
<organism evidence="3 4">
    <name type="scientific">Vibrio breoganii</name>
    <dbReference type="NCBI Taxonomy" id="553239"/>
    <lineage>
        <taxon>Bacteria</taxon>
        <taxon>Pseudomonadati</taxon>
        <taxon>Pseudomonadota</taxon>
        <taxon>Gammaproteobacteria</taxon>
        <taxon>Vibrionales</taxon>
        <taxon>Vibrionaceae</taxon>
        <taxon>Vibrio</taxon>
    </lineage>
</organism>
<dbReference type="SMART" id="SM00020">
    <property type="entry name" value="Tryp_SPc"/>
    <property type="match status" value="1"/>
</dbReference>
<dbReference type="PANTHER" id="PTHR24260:SF132">
    <property type="entry name" value="PEPTIDASE S1 DOMAIN-CONTAINING PROTEIN"/>
    <property type="match status" value="1"/>
</dbReference>
<accession>A0AAP8MZ79</accession>
<dbReference type="PANTHER" id="PTHR24260">
    <property type="match status" value="1"/>
</dbReference>
<dbReference type="Gene3D" id="2.40.10.10">
    <property type="entry name" value="Trypsin-like serine proteases"/>
    <property type="match status" value="2"/>
</dbReference>
<dbReference type="GO" id="GO:0006508">
    <property type="term" value="P:proteolysis"/>
    <property type="evidence" value="ECO:0007669"/>
    <property type="project" value="InterPro"/>
</dbReference>
<dbReference type="Pfam" id="PF00089">
    <property type="entry name" value="Trypsin"/>
    <property type="match status" value="2"/>
</dbReference>
<evidence type="ECO:0000313" key="4">
    <source>
        <dbReference type="Proteomes" id="UP000235611"/>
    </source>
</evidence>
<feature type="domain" description="Peptidase S1" evidence="2">
    <location>
        <begin position="20"/>
        <end position="339"/>
    </location>
</feature>
<feature type="chain" id="PRO_5042936790" description="Peptidase S1 domain-containing protein" evidence="1">
    <location>
        <begin position="20"/>
        <end position="428"/>
    </location>
</feature>
<protein>
    <recommendedName>
        <fullName evidence="2">Peptidase S1 domain-containing protein</fullName>
    </recommendedName>
</protein>
<reference evidence="4" key="1">
    <citation type="submission" date="2016-07" db="EMBL/GenBank/DDBJ databases">
        <title>Nontailed viruses are major unrecognized killers of bacteria in the ocean.</title>
        <authorList>
            <person name="Kauffman K."/>
            <person name="Hussain F."/>
            <person name="Yang J."/>
            <person name="Arevalo P."/>
            <person name="Brown J."/>
            <person name="Cutler M."/>
            <person name="Kelly L."/>
            <person name="Polz M.F."/>
        </authorList>
    </citation>
    <scope>NUCLEOTIDE SEQUENCE [LARGE SCALE GENOMIC DNA]</scope>
    <source>
        <strain evidence="4">10N.222.49.A5</strain>
    </source>
</reference>
<sequence length="428" mass="47055">MKKWMLAPLLSSIAMSGFAITLGEDSIDSKYNVSIRSSEMAEFPICMGSLIDRYWILTAAHCVVMSGEDEESEKDYHVTLPGKLAVTFGSTSLVVSDEGTPSDINNILNVSHVVVHPNYRRLHQVEVTELGEELVSTTMANDIALLRLELPLDSIDTVAIASQENMAEIEPSLIDEWRVLEAGDNRPSNIQLSGWGSKNEQDPFAKLVSVNLQETSLAYFPILECFNRLEAGKEYPEFIPNSADPSKFCTQPTKWSEYQYIDPDDPDEEPIYEGQLVGNSACLGDGGSALVALDSENKEIQIGIASGGPIVEPICGSVTIPNFHTKVSYYYDWIQEYVTNESAPDSVILPPDFIENANQSIDIPGEEAPGEDIPGDSDTGEVVIPEECDESASVFKECSESSSGNLNSIWLGFLVLIALVRRFRHRLS</sequence>
<dbReference type="Proteomes" id="UP000235611">
    <property type="component" value="Unassembled WGS sequence"/>
</dbReference>
<dbReference type="RefSeq" id="WP_157937421.1">
    <property type="nucleotide sequence ID" value="NZ_MCXN02000001.1"/>
</dbReference>
<dbReference type="InterPro" id="IPR043504">
    <property type="entry name" value="Peptidase_S1_PA_chymotrypsin"/>
</dbReference>
<dbReference type="GO" id="GO:0004252">
    <property type="term" value="F:serine-type endopeptidase activity"/>
    <property type="evidence" value="ECO:0007669"/>
    <property type="project" value="InterPro"/>
</dbReference>
<dbReference type="PROSITE" id="PS50240">
    <property type="entry name" value="TRYPSIN_DOM"/>
    <property type="match status" value="1"/>
</dbReference>
<dbReference type="InterPro" id="IPR001314">
    <property type="entry name" value="Peptidase_S1A"/>
</dbReference>
<evidence type="ECO:0000256" key="1">
    <source>
        <dbReference type="SAM" id="SignalP"/>
    </source>
</evidence>
<dbReference type="AlphaFoldDB" id="A0AAP8MZ79"/>
<dbReference type="SUPFAM" id="SSF50494">
    <property type="entry name" value="Trypsin-like serine proteases"/>
    <property type="match status" value="1"/>
</dbReference>
<dbReference type="EMBL" id="MDBO01000014">
    <property type="protein sequence ID" value="PMP15454.1"/>
    <property type="molecule type" value="Genomic_DNA"/>
</dbReference>
<keyword evidence="1" id="KW-0732">Signal</keyword>
<evidence type="ECO:0000259" key="2">
    <source>
        <dbReference type="PROSITE" id="PS50240"/>
    </source>
</evidence>
<evidence type="ECO:0000313" key="3">
    <source>
        <dbReference type="EMBL" id="PMP15454.1"/>
    </source>
</evidence>
<dbReference type="InterPro" id="IPR051333">
    <property type="entry name" value="CLIP_Serine_Protease"/>
</dbReference>
<dbReference type="PROSITE" id="PS00134">
    <property type="entry name" value="TRYPSIN_HIS"/>
    <property type="match status" value="1"/>
</dbReference>
<feature type="signal peptide" evidence="1">
    <location>
        <begin position="1"/>
        <end position="19"/>
    </location>
</feature>
<dbReference type="InterPro" id="IPR009003">
    <property type="entry name" value="Peptidase_S1_PA"/>
</dbReference>
<dbReference type="InterPro" id="IPR001254">
    <property type="entry name" value="Trypsin_dom"/>
</dbReference>
<dbReference type="InterPro" id="IPR018114">
    <property type="entry name" value="TRYPSIN_HIS"/>
</dbReference>
<dbReference type="PRINTS" id="PR00722">
    <property type="entry name" value="CHYMOTRYPSIN"/>
</dbReference>
<proteinExistence type="predicted"/>